<dbReference type="PANTHER" id="PTHR32022">
    <property type="entry name" value="D-GLUTAMATE CYCLASE, MITOCHONDRIAL"/>
    <property type="match status" value="1"/>
</dbReference>
<dbReference type="Proteomes" id="UP000007799">
    <property type="component" value="Unassembled WGS sequence"/>
</dbReference>
<dbReference type="InterPro" id="IPR025504">
    <property type="entry name" value="GLUCM_C"/>
</dbReference>
<dbReference type="EMBL" id="GL832962">
    <property type="protein sequence ID" value="EGD83217.1"/>
    <property type="molecule type" value="Genomic_DNA"/>
</dbReference>
<dbReference type="SUPFAM" id="SSF160920">
    <property type="entry name" value="PSTPO5379-like"/>
    <property type="match status" value="1"/>
</dbReference>
<protein>
    <recommendedName>
        <fullName evidence="3">D-glutamate cyclase-like C-terminal domain-containing protein</fullName>
    </recommendedName>
</protein>
<evidence type="ECO:0000259" key="3">
    <source>
        <dbReference type="Pfam" id="PF14336"/>
    </source>
</evidence>
<dbReference type="AlphaFoldDB" id="F2U5K1"/>
<gene>
    <name evidence="4" type="ORF">PTSG_03849</name>
</gene>
<dbReference type="Pfam" id="PF14336">
    <property type="entry name" value="GLUCM-like_C"/>
    <property type="match status" value="1"/>
</dbReference>
<keyword evidence="2" id="KW-0456">Lyase</keyword>
<dbReference type="InterPro" id="IPR009906">
    <property type="entry name" value="D-Glu_cyclase"/>
</dbReference>
<evidence type="ECO:0000256" key="1">
    <source>
        <dbReference type="ARBA" id="ARBA00007896"/>
    </source>
</evidence>
<accession>F2U5K1</accession>
<sequence>MSAKYALPSKLRASVAAGVYGMKPTSGACPGYLQANVVIMPSSYAQDFEEFCKRNYRACPLLYKSTPGQLHAGPLAQDSDIRQNIPAYEVFRNGKHEGRVGNIKDIFTQDMVTFYVGCSFSFEQALTRAGVPVRNIEQGCNVSMYRTSRDCDQVGPFKGKMVVSMRPVKKDHISTAVSATAPYVLAHGVPFHTVDHRLLLPKTTRLETPDYGDAVDVRGDEVPCFWCCGVTCLEAVKSANLPIVITHSPGCMFVTDVKEEDLFSISDSPILMGATQRAMQHINSIEYAIKEDPGGRNVNALTLPNQLWSACHALHSATHIAITTGFPCLVTRSIPTESDGPLGALSLARTLVLLGKQVTLVVDPANMAVMTAALQRARELVPALADKCSLVEFNADNADASDSSSDDQTTRARAVSEQLLSRGVDAVVAVERAGVASSGHYHTMRAAVMDQHVQPIDHLFTLAQERGVATIGVGDGGNELGMGKVLDLVKEHVPRGEEIACVVGCDYLISAGVSNWGADGLAAGAVALATSNPTEAEPLLPDVSFEKQVLQACFAAGCRDGVKPEADMSVDGMAFDAEHVAKIDELRAILLAQN</sequence>
<feature type="domain" description="D-glutamate cyclase-like C-terminal" evidence="3">
    <location>
        <begin position="285"/>
        <end position="587"/>
    </location>
</feature>
<dbReference type="Gene3D" id="3.30.2040.10">
    <property type="entry name" value="PSTPO5379-like domain"/>
    <property type="match status" value="1"/>
</dbReference>
<name>F2U5K1_SALR5</name>
<dbReference type="eggNOG" id="ENOG502QV7A">
    <property type="taxonomic scope" value="Eukaryota"/>
</dbReference>
<dbReference type="GO" id="GO:0047820">
    <property type="term" value="F:D-glutamate cyclase activity"/>
    <property type="evidence" value="ECO:0007669"/>
    <property type="project" value="TreeGrafter"/>
</dbReference>
<evidence type="ECO:0000256" key="2">
    <source>
        <dbReference type="ARBA" id="ARBA00023239"/>
    </source>
</evidence>
<dbReference type="Gene3D" id="3.90.1640.20">
    <property type="entry name" value="TON_0340"/>
    <property type="match status" value="1"/>
</dbReference>
<keyword evidence="5" id="KW-1185">Reference proteome</keyword>
<dbReference type="Pfam" id="PF07286">
    <property type="entry name" value="D-Glu_cyclase"/>
    <property type="match status" value="1"/>
</dbReference>
<dbReference type="PANTHER" id="PTHR32022:SF10">
    <property type="entry name" value="D-GLUTAMATE CYCLASE, MITOCHONDRIAL"/>
    <property type="match status" value="1"/>
</dbReference>
<dbReference type="InParanoid" id="F2U5K1"/>
<dbReference type="KEGG" id="sre:PTSG_03849"/>
<organism evidence="5">
    <name type="scientific">Salpingoeca rosetta (strain ATCC 50818 / BSB-021)</name>
    <dbReference type="NCBI Taxonomy" id="946362"/>
    <lineage>
        <taxon>Eukaryota</taxon>
        <taxon>Choanoflagellata</taxon>
        <taxon>Craspedida</taxon>
        <taxon>Salpingoecidae</taxon>
        <taxon>Salpingoeca</taxon>
    </lineage>
</organism>
<dbReference type="FunFam" id="3.40.1640.10:FF:000001">
    <property type="entry name" value="D-glutamate cyclase, mitochondrial"/>
    <property type="match status" value="1"/>
</dbReference>
<evidence type="ECO:0000313" key="4">
    <source>
        <dbReference type="EMBL" id="EGD83217.1"/>
    </source>
</evidence>
<dbReference type="RefSeq" id="XP_004995581.1">
    <property type="nucleotide sequence ID" value="XM_004995524.1"/>
</dbReference>
<dbReference type="FunCoup" id="F2U5K1">
    <property type="interactions" value="55"/>
</dbReference>
<evidence type="ECO:0000313" key="5">
    <source>
        <dbReference type="Proteomes" id="UP000007799"/>
    </source>
</evidence>
<dbReference type="GeneID" id="16076161"/>
<dbReference type="Gene3D" id="3.40.1640.10">
    <property type="entry name" value="PSTPO5379-like"/>
    <property type="match status" value="1"/>
</dbReference>
<proteinExistence type="inferred from homology"/>
<dbReference type="FunFam" id="3.30.2040.10:FF:000001">
    <property type="entry name" value="D-glutamate cyclase, mitochondrial"/>
    <property type="match status" value="1"/>
</dbReference>
<dbReference type="InterPro" id="IPR038021">
    <property type="entry name" value="Putative_hydro-lyase"/>
</dbReference>
<dbReference type="GO" id="GO:0006536">
    <property type="term" value="P:glutamate metabolic process"/>
    <property type="evidence" value="ECO:0007669"/>
    <property type="project" value="TreeGrafter"/>
</dbReference>
<dbReference type="OrthoDB" id="10262538at2759"/>
<reference evidence="4" key="1">
    <citation type="submission" date="2009-08" db="EMBL/GenBank/DDBJ databases">
        <title>Annotation of Salpingoeca rosetta.</title>
        <authorList>
            <consortium name="The Broad Institute Genome Sequencing Platform"/>
            <person name="Russ C."/>
            <person name="Cuomo C."/>
            <person name="Burger G."/>
            <person name="Gray M.W."/>
            <person name="Holland P.W.H."/>
            <person name="King N."/>
            <person name="Lang F.B.F."/>
            <person name="Roger A.J."/>
            <person name="Ruiz-Trillo I."/>
            <person name="Young S.K."/>
            <person name="Zeng Q."/>
            <person name="Gargeya S."/>
            <person name="Alvarado L."/>
            <person name="Berlin A."/>
            <person name="Chapman S.B."/>
            <person name="Chen Z."/>
            <person name="Freedman E."/>
            <person name="Gellesch M."/>
            <person name="Goldberg J."/>
            <person name="Griggs A."/>
            <person name="Gujja S."/>
            <person name="Heilman E."/>
            <person name="Heiman D."/>
            <person name="Howarth C."/>
            <person name="Mehta T."/>
            <person name="Neiman D."/>
            <person name="Pearson M."/>
            <person name="Roberts A."/>
            <person name="Saif S."/>
            <person name="Shea T."/>
            <person name="Shenoy N."/>
            <person name="Sisk P."/>
            <person name="Stolte C."/>
            <person name="Sykes S."/>
            <person name="White J."/>
            <person name="Yandava C."/>
            <person name="Haas B."/>
            <person name="Nusbaum C."/>
            <person name="Birren B."/>
        </authorList>
    </citation>
    <scope>NUCLEOTIDE SEQUENCE [LARGE SCALE GENOMIC DNA]</scope>
    <source>
        <strain evidence="4">ATCC 50818</strain>
    </source>
</reference>
<comment type="similarity">
    <text evidence="1">Belongs to the D-glutamate cyclase family.</text>
</comment>
<dbReference type="STRING" id="946362.F2U5K1"/>